<feature type="transmembrane region" description="Helical" evidence="1">
    <location>
        <begin position="12"/>
        <end position="32"/>
    </location>
</feature>
<sequence>MSTALDLGLLTLALLLAFGAPVLLVAWIRAAADWCWLLAIRRRLVGITSAVIFLLVTALLRIAFGLHFMSPLAVLAGLFATPLTAVPVANAIARRLATAAERGSDVHVRGFIFRQRRREQSAAYSAPSAEN</sequence>
<comment type="caution">
    <text evidence="2">The sequence shown here is derived from an EMBL/GenBank/DDBJ whole genome shotgun (WGS) entry which is preliminary data.</text>
</comment>
<keyword evidence="1" id="KW-0472">Membrane</keyword>
<proteinExistence type="predicted"/>
<keyword evidence="3" id="KW-1185">Reference proteome</keyword>
<keyword evidence="1" id="KW-1133">Transmembrane helix</keyword>
<organism evidence="2 3">
    <name type="scientific">Sphingomonas corticis</name>
    <dbReference type="NCBI Taxonomy" id="2722791"/>
    <lineage>
        <taxon>Bacteria</taxon>
        <taxon>Pseudomonadati</taxon>
        <taxon>Pseudomonadota</taxon>
        <taxon>Alphaproteobacteria</taxon>
        <taxon>Sphingomonadales</taxon>
        <taxon>Sphingomonadaceae</taxon>
        <taxon>Sphingomonas</taxon>
    </lineage>
</organism>
<evidence type="ECO:0000313" key="3">
    <source>
        <dbReference type="Proteomes" id="UP000732399"/>
    </source>
</evidence>
<accession>A0ABX1CV76</accession>
<dbReference type="EMBL" id="JAAVJH010000015">
    <property type="protein sequence ID" value="NJR80317.1"/>
    <property type="molecule type" value="Genomic_DNA"/>
</dbReference>
<gene>
    <name evidence="2" type="ORF">HBH26_17185</name>
</gene>
<reference evidence="2 3" key="1">
    <citation type="submission" date="2020-03" db="EMBL/GenBank/DDBJ databases">
        <authorList>
            <person name="Wang L."/>
            <person name="He N."/>
            <person name="Li Y."/>
            <person name="Fang Y."/>
            <person name="Zhang F."/>
        </authorList>
    </citation>
    <scope>NUCLEOTIDE SEQUENCE [LARGE SCALE GENOMIC DNA]</scope>
    <source>
        <strain evidence="2 3">36D10-4-7</strain>
    </source>
</reference>
<keyword evidence="1" id="KW-0812">Transmembrane</keyword>
<protein>
    <submittedName>
        <fullName evidence="2">Uncharacterized protein</fullName>
    </submittedName>
</protein>
<evidence type="ECO:0000313" key="2">
    <source>
        <dbReference type="EMBL" id="NJR80317.1"/>
    </source>
</evidence>
<feature type="transmembrane region" description="Helical" evidence="1">
    <location>
        <begin position="72"/>
        <end position="93"/>
    </location>
</feature>
<dbReference type="Proteomes" id="UP000732399">
    <property type="component" value="Unassembled WGS sequence"/>
</dbReference>
<feature type="transmembrane region" description="Helical" evidence="1">
    <location>
        <begin position="44"/>
        <end position="66"/>
    </location>
</feature>
<evidence type="ECO:0000256" key="1">
    <source>
        <dbReference type="SAM" id="Phobius"/>
    </source>
</evidence>
<name>A0ABX1CV76_9SPHN</name>
<dbReference type="RefSeq" id="WP_168135870.1">
    <property type="nucleotide sequence ID" value="NZ_JAAVJH010000015.1"/>
</dbReference>